<dbReference type="PANTHER" id="PTHR15863">
    <property type="entry name" value="MRN COMPLEX-INTERACTING PROTEIN"/>
    <property type="match status" value="1"/>
</dbReference>
<dbReference type="OrthoDB" id="5960226at2759"/>
<gene>
    <name evidence="2" type="ORF">AXF42_Ash006047</name>
</gene>
<reference evidence="2 3" key="1">
    <citation type="journal article" date="2017" name="Nature">
        <title>The Apostasia genome and the evolution of orchids.</title>
        <authorList>
            <person name="Zhang G.Q."/>
            <person name="Liu K.W."/>
            <person name="Li Z."/>
            <person name="Lohaus R."/>
            <person name="Hsiao Y.Y."/>
            <person name="Niu S.C."/>
            <person name="Wang J.Y."/>
            <person name="Lin Y.C."/>
            <person name="Xu Q."/>
            <person name="Chen L.J."/>
            <person name="Yoshida K."/>
            <person name="Fujiwara S."/>
            <person name="Wang Z.W."/>
            <person name="Zhang Y.Q."/>
            <person name="Mitsuda N."/>
            <person name="Wang M."/>
            <person name="Liu G.H."/>
            <person name="Pecoraro L."/>
            <person name="Huang H.X."/>
            <person name="Xiao X.J."/>
            <person name="Lin M."/>
            <person name="Wu X.Y."/>
            <person name="Wu W.L."/>
            <person name="Chen Y.Y."/>
            <person name="Chang S.B."/>
            <person name="Sakamoto S."/>
            <person name="Ohme-Takagi M."/>
            <person name="Yagi M."/>
            <person name="Zeng S.J."/>
            <person name="Shen C.Y."/>
            <person name="Yeh C.M."/>
            <person name="Luo Y.B."/>
            <person name="Tsai W.C."/>
            <person name="Van de Peer Y."/>
            <person name="Liu Z.J."/>
        </authorList>
    </citation>
    <scope>NUCLEOTIDE SEQUENCE [LARGE SCALE GENOMIC DNA]</scope>
    <source>
        <strain evidence="3">cv. Shenzhen</strain>
        <tissue evidence="2">Stem</tissue>
    </source>
</reference>
<keyword evidence="3" id="KW-1185">Reference proteome</keyword>
<protein>
    <recommendedName>
        <fullName evidence="1">MRN complex-interacting protein N-terminal domain-containing protein</fullName>
    </recommendedName>
</protein>
<evidence type="ECO:0000313" key="2">
    <source>
        <dbReference type="EMBL" id="PKA61151.1"/>
    </source>
</evidence>
<dbReference type="Pfam" id="PF15749">
    <property type="entry name" value="MRNIP"/>
    <property type="match status" value="1"/>
</dbReference>
<dbReference type="AlphaFoldDB" id="A0A2I0B030"/>
<dbReference type="PANTHER" id="PTHR15863:SF2">
    <property type="entry name" value="MRN COMPLEX-INTERACTING PROTEIN"/>
    <property type="match status" value="1"/>
</dbReference>
<feature type="domain" description="MRN complex-interacting protein N-terminal" evidence="1">
    <location>
        <begin position="8"/>
        <end position="74"/>
    </location>
</feature>
<dbReference type="GO" id="GO:0005634">
    <property type="term" value="C:nucleus"/>
    <property type="evidence" value="ECO:0007669"/>
    <property type="project" value="TreeGrafter"/>
</dbReference>
<evidence type="ECO:0000313" key="3">
    <source>
        <dbReference type="Proteomes" id="UP000236161"/>
    </source>
</evidence>
<name>A0A2I0B030_9ASPA</name>
<organism evidence="2 3">
    <name type="scientific">Apostasia shenzhenica</name>
    <dbReference type="NCBI Taxonomy" id="1088818"/>
    <lineage>
        <taxon>Eukaryota</taxon>
        <taxon>Viridiplantae</taxon>
        <taxon>Streptophyta</taxon>
        <taxon>Embryophyta</taxon>
        <taxon>Tracheophyta</taxon>
        <taxon>Spermatophyta</taxon>
        <taxon>Magnoliopsida</taxon>
        <taxon>Liliopsida</taxon>
        <taxon>Asparagales</taxon>
        <taxon>Orchidaceae</taxon>
        <taxon>Apostasioideae</taxon>
        <taxon>Apostasia</taxon>
    </lineage>
</organism>
<evidence type="ECO:0000259" key="1">
    <source>
        <dbReference type="Pfam" id="PF15749"/>
    </source>
</evidence>
<dbReference type="InterPro" id="IPR032739">
    <property type="entry name" value="MRNIP"/>
</dbReference>
<accession>A0A2I0B030</accession>
<dbReference type="GO" id="GO:0003682">
    <property type="term" value="F:chromatin binding"/>
    <property type="evidence" value="ECO:0007669"/>
    <property type="project" value="TreeGrafter"/>
</dbReference>
<dbReference type="STRING" id="1088818.A0A2I0B030"/>
<proteinExistence type="predicted"/>
<dbReference type="InterPro" id="IPR049472">
    <property type="entry name" value="MRNIP_N"/>
</dbReference>
<dbReference type="Proteomes" id="UP000236161">
    <property type="component" value="Unassembled WGS sequence"/>
</dbReference>
<dbReference type="EMBL" id="KZ451932">
    <property type="protein sequence ID" value="PKA61151.1"/>
    <property type="molecule type" value="Genomic_DNA"/>
</dbReference>
<dbReference type="GO" id="GO:0007095">
    <property type="term" value="P:mitotic G2 DNA damage checkpoint signaling"/>
    <property type="evidence" value="ECO:0007669"/>
    <property type="project" value="TreeGrafter"/>
</dbReference>
<sequence length="374" mass="42116">MSTIFIAVQCIQCSTMQVKQQKKSSNKWVCAVCNQRQSFRRIHARGYLARDLRKFVQEFNLSRSVQEASHNASVTGRSDEFLVGSEIGDSSSCGGIACWLGKRRMDWSEYLDPKEDDHRADAGEGLDIGHFQKEPLFLTTKMRCRLSPNNALQWRWHNLMTNYKTSKFIAGELRRYCGLTQQLDIEWLLEELRHCQVYYPLHCDSEIAIHLANNLSSIQNQSTKRFAINEEGATVAKGIGGSGTVVEQGLSKWRKYLEDEDRGDGDNPFKQEKSHLFLSHAPPTFLASDMCLSPLLDRSALSGILASGFNTGSKEPFVMHLFRTSLAEVSLLAAFCLYPTEINSSLTVLTLFLQNSGKHVLIFLISAVAQVYGE</sequence>